<proteinExistence type="predicted"/>
<dbReference type="EMBL" id="BMMU01000009">
    <property type="protein sequence ID" value="GGJ34218.1"/>
    <property type="molecule type" value="Genomic_DNA"/>
</dbReference>
<comment type="caution">
    <text evidence="1">The sequence shown here is derived from an EMBL/GenBank/DDBJ whole genome shotgun (WGS) entry which is preliminary data.</text>
</comment>
<reference evidence="1" key="2">
    <citation type="submission" date="2020-09" db="EMBL/GenBank/DDBJ databases">
        <authorList>
            <person name="Sun Q."/>
            <person name="Zhou Y."/>
        </authorList>
    </citation>
    <scope>NUCLEOTIDE SEQUENCE</scope>
    <source>
        <strain evidence="1">CGMCC 4.7272</strain>
    </source>
</reference>
<dbReference type="Proteomes" id="UP000625682">
    <property type="component" value="Unassembled WGS sequence"/>
</dbReference>
<keyword evidence="2" id="KW-1185">Reference proteome</keyword>
<evidence type="ECO:0000313" key="2">
    <source>
        <dbReference type="Proteomes" id="UP000625682"/>
    </source>
</evidence>
<organism evidence="1 2">
    <name type="scientific">Streptomyces lacrimifluminis</name>
    <dbReference type="NCBI Taxonomy" id="1500077"/>
    <lineage>
        <taxon>Bacteria</taxon>
        <taxon>Bacillati</taxon>
        <taxon>Actinomycetota</taxon>
        <taxon>Actinomycetes</taxon>
        <taxon>Kitasatosporales</taxon>
        <taxon>Streptomycetaceae</taxon>
        <taxon>Streptomyces</taxon>
    </lineage>
</organism>
<dbReference type="AlphaFoldDB" id="A0A917KYT6"/>
<gene>
    <name evidence="1" type="ORF">GCM10012282_33700</name>
</gene>
<evidence type="ECO:0000313" key="1">
    <source>
        <dbReference type="EMBL" id="GGJ34218.1"/>
    </source>
</evidence>
<accession>A0A917KYT6</accession>
<reference evidence="1" key="1">
    <citation type="journal article" date="2014" name="Int. J. Syst. Evol. Microbiol.">
        <title>Complete genome sequence of Corynebacterium casei LMG S-19264T (=DSM 44701T), isolated from a smear-ripened cheese.</title>
        <authorList>
            <consortium name="US DOE Joint Genome Institute (JGI-PGF)"/>
            <person name="Walter F."/>
            <person name="Albersmeier A."/>
            <person name="Kalinowski J."/>
            <person name="Ruckert C."/>
        </authorList>
    </citation>
    <scope>NUCLEOTIDE SEQUENCE</scope>
    <source>
        <strain evidence="1">CGMCC 4.7272</strain>
    </source>
</reference>
<name>A0A917KYT6_9ACTN</name>
<sequence length="382" mass="41584">MSSGAHEASTIGLGTAARYLEQAGITEAPLIDLYWRQGGSCLGLAILKRVADRFTLVVPDDLILSLEDAARIGADRLVESLPSTLRAGFALKYSGHQESFSPGCTRGRHSSRRRFWDGSNLDQARTLVAEAIINAPPGTQTVVFQQYVKAEGLSGVFYAYGYQGRVLVEAISRGRRTFTEIRGGQVVDYATVAGAHIRSGSVLEADPLQLYRAISGLRDAVGFDLDMEGFASPNGVIAVQLRPIPEDMPRVLHPAHLPSARDDWHRTPWIWGSWQGGPSTVDEDVPGRPAVMVKRTTSLADCPDIVRRLHRGDRTLVVDLLDGFRLSHDPRHLPEVIPHRSAFAYISVAGSSLAALRPGETVEAFVDGNTGLIRRTTDEALT</sequence>
<protein>
    <submittedName>
        <fullName evidence="1">Uncharacterized protein</fullName>
    </submittedName>
</protein>